<dbReference type="Proteomes" id="UP000031408">
    <property type="component" value="Unassembled WGS sequence"/>
</dbReference>
<dbReference type="RefSeq" id="WP_039137445.1">
    <property type="nucleotide sequence ID" value="NZ_JSVC01000004.1"/>
</dbReference>
<gene>
    <name evidence="4" type="ORF">OI18_04005</name>
</gene>
<evidence type="ECO:0000256" key="2">
    <source>
        <dbReference type="ARBA" id="ARBA00022723"/>
    </source>
</evidence>
<comment type="caution">
    <text evidence="4">The sequence shown here is derived from an EMBL/GenBank/DDBJ whole genome shotgun (WGS) entry which is preliminary data.</text>
</comment>
<evidence type="ECO:0000313" key="5">
    <source>
        <dbReference type="Proteomes" id="UP000031408"/>
    </source>
</evidence>
<accession>A0A0C1LKB4</accession>
<evidence type="ECO:0000256" key="1">
    <source>
        <dbReference type="ARBA" id="ARBA00008635"/>
    </source>
</evidence>
<dbReference type="EMBL" id="JSVC01000004">
    <property type="protein sequence ID" value="KIC95808.1"/>
    <property type="molecule type" value="Genomic_DNA"/>
</dbReference>
<dbReference type="SUPFAM" id="SSF109854">
    <property type="entry name" value="DinB/YfiT-like putative metalloenzymes"/>
    <property type="match status" value="1"/>
</dbReference>
<feature type="binding site" evidence="3">
    <location>
        <position position="163"/>
    </location>
    <ligand>
        <name>a divalent metal cation</name>
        <dbReference type="ChEBI" id="CHEBI:60240"/>
    </ligand>
</feature>
<feature type="binding site" evidence="3">
    <location>
        <position position="159"/>
    </location>
    <ligand>
        <name>a divalent metal cation</name>
        <dbReference type="ChEBI" id="CHEBI:60240"/>
    </ligand>
</feature>
<protein>
    <recommendedName>
        <fullName evidence="6">Damage-inducible protein DinB</fullName>
    </recommendedName>
</protein>
<name>A0A0C1LKB4_9BACT</name>
<sequence>MKKLLLHMTCCCFIVLVSSLQGHSQSMKLEDIRAQMVKEWERAKAYTNEYLNTMPADKYEYRPVDSIRSFSQQMLHLAQANVFLMSSATGTKPLGYIMHDMENAAGAQKKDSVVYYVNTSYDFCINAVKNSDVSKWAEKRKFFSFEEPMFALMLKAFEHQTHHRGQTTIYIRLQGIKPPQEKLF</sequence>
<feature type="binding site" evidence="3">
    <location>
        <position position="76"/>
    </location>
    <ligand>
        <name>a divalent metal cation</name>
        <dbReference type="ChEBI" id="CHEBI:60240"/>
    </ligand>
</feature>
<reference evidence="4 5" key="1">
    <citation type="submission" date="2014-11" db="EMBL/GenBank/DDBJ databases">
        <title>Genome sequence of Flavihumibacter solisilvae 3-3.</title>
        <authorList>
            <person name="Zhou G."/>
            <person name="Li M."/>
            <person name="Wang G."/>
        </authorList>
    </citation>
    <scope>NUCLEOTIDE SEQUENCE [LARGE SCALE GENOMIC DNA]</scope>
    <source>
        <strain evidence="4 5">3-3</strain>
    </source>
</reference>
<dbReference type="Gene3D" id="1.20.120.450">
    <property type="entry name" value="dinb family like domain"/>
    <property type="match status" value="1"/>
</dbReference>
<dbReference type="InterPro" id="IPR007837">
    <property type="entry name" value="DinB"/>
</dbReference>
<organism evidence="4 5">
    <name type="scientific">Flavihumibacter solisilvae</name>
    <dbReference type="NCBI Taxonomy" id="1349421"/>
    <lineage>
        <taxon>Bacteria</taxon>
        <taxon>Pseudomonadati</taxon>
        <taxon>Bacteroidota</taxon>
        <taxon>Chitinophagia</taxon>
        <taxon>Chitinophagales</taxon>
        <taxon>Chitinophagaceae</taxon>
        <taxon>Flavihumibacter</taxon>
    </lineage>
</organism>
<dbReference type="InterPro" id="IPR034660">
    <property type="entry name" value="DinB/YfiT-like"/>
</dbReference>
<evidence type="ECO:0000313" key="4">
    <source>
        <dbReference type="EMBL" id="KIC95808.1"/>
    </source>
</evidence>
<evidence type="ECO:0000256" key="3">
    <source>
        <dbReference type="PIRSR" id="PIRSR607837-1"/>
    </source>
</evidence>
<keyword evidence="5" id="KW-1185">Reference proteome</keyword>
<dbReference type="STRING" id="1349421.OI18_04005"/>
<dbReference type="Pfam" id="PF05163">
    <property type="entry name" value="DinB"/>
    <property type="match status" value="1"/>
</dbReference>
<proteinExistence type="inferred from homology"/>
<keyword evidence="2 3" id="KW-0479">Metal-binding</keyword>
<comment type="similarity">
    <text evidence="1">Belongs to the DinB family.</text>
</comment>
<dbReference type="AlphaFoldDB" id="A0A0C1LKB4"/>
<evidence type="ECO:0008006" key="6">
    <source>
        <dbReference type="Google" id="ProtNLM"/>
    </source>
</evidence>
<dbReference type="GO" id="GO:0046872">
    <property type="term" value="F:metal ion binding"/>
    <property type="evidence" value="ECO:0007669"/>
    <property type="project" value="UniProtKB-KW"/>
</dbReference>